<reference evidence="1 2" key="1">
    <citation type="journal article" date="2017" name="ISME J.">
        <title>Unveiling bifidobacterial biogeography across the mammalian branch of the tree of life.</title>
        <authorList>
            <person name="Milani C."/>
            <person name="Mangifesta M."/>
            <person name="Mancabelli L."/>
            <person name="Lugli G.A."/>
            <person name="James K."/>
            <person name="Duranti S."/>
            <person name="Turroni F."/>
            <person name="Ferrario C."/>
            <person name="Ossiprandi M.C."/>
            <person name="van Sinderen D."/>
            <person name="Ventura M."/>
        </authorList>
    </citation>
    <scope>NUCLEOTIDE SEQUENCE [LARGE SCALE GENOMIC DNA]</scope>
    <source>
        <strain evidence="1 2">70</strain>
    </source>
</reference>
<comment type="caution">
    <text evidence="1">The sequence shown here is derived from an EMBL/GenBank/DDBJ whole genome shotgun (WGS) entry which is preliminary data.</text>
</comment>
<evidence type="ECO:0000313" key="2">
    <source>
        <dbReference type="Proteomes" id="UP000217986"/>
    </source>
</evidence>
<sequence>MSFLNMIFGFDHTTAGVPTTSMNSAATVSVMSEIAERQAK</sequence>
<dbReference type="Proteomes" id="UP000217986">
    <property type="component" value="Unassembled WGS sequence"/>
</dbReference>
<name>A0A2A2ELQ8_9BIFI</name>
<organism evidence="1 2">
    <name type="scientific">Bifidobacterium italicum</name>
    <dbReference type="NCBI Taxonomy" id="1960968"/>
    <lineage>
        <taxon>Bacteria</taxon>
        <taxon>Bacillati</taxon>
        <taxon>Actinomycetota</taxon>
        <taxon>Actinomycetes</taxon>
        <taxon>Bifidobacteriales</taxon>
        <taxon>Bifidobacteriaceae</taxon>
        <taxon>Bifidobacterium</taxon>
    </lineage>
</organism>
<keyword evidence="2" id="KW-1185">Reference proteome</keyword>
<proteinExistence type="predicted"/>
<evidence type="ECO:0000313" key="1">
    <source>
        <dbReference type="EMBL" id="PAU70011.1"/>
    </source>
</evidence>
<dbReference type="EMBL" id="MVOG01000004">
    <property type="protein sequence ID" value="PAU70011.1"/>
    <property type="molecule type" value="Genomic_DNA"/>
</dbReference>
<gene>
    <name evidence="1" type="ORF">B1400_0205</name>
</gene>
<dbReference type="RefSeq" id="WP_257790231.1">
    <property type="nucleotide sequence ID" value="NZ_MVOG01000004.1"/>
</dbReference>
<accession>A0A2A2ELQ8</accession>
<dbReference type="AlphaFoldDB" id="A0A2A2ELQ8"/>
<protein>
    <submittedName>
        <fullName evidence="1">Uncharacterized protein</fullName>
    </submittedName>
</protein>